<dbReference type="Pfam" id="PF02080">
    <property type="entry name" value="TrkA_C"/>
    <property type="match status" value="1"/>
</dbReference>
<name>A0AAW9KN29_CLOPF</name>
<dbReference type="EMBL" id="WNUR01001180">
    <property type="protein sequence ID" value="MDZ7543433.1"/>
    <property type="molecule type" value="Genomic_DNA"/>
</dbReference>
<dbReference type="InterPro" id="IPR036721">
    <property type="entry name" value="RCK_C_sf"/>
</dbReference>
<evidence type="ECO:0000313" key="2">
    <source>
        <dbReference type="EMBL" id="MDZ7543433.1"/>
    </source>
</evidence>
<reference evidence="2" key="1">
    <citation type="submission" date="2019-11" db="EMBL/GenBank/DDBJ databases">
        <title>Characterization of Clostridium perfringens isolates from swine manure treated agricultural soils.</title>
        <authorList>
            <person name="Wushke S.T."/>
        </authorList>
    </citation>
    <scope>NUCLEOTIDE SEQUENCE</scope>
    <source>
        <strain evidence="2">X62</strain>
    </source>
</reference>
<feature type="domain" description="RCK C-terminal" evidence="1">
    <location>
        <begin position="1"/>
        <end position="66"/>
    </location>
</feature>
<dbReference type="Gene3D" id="3.30.70.1450">
    <property type="entry name" value="Regulator of K+ conductance, C-terminal domain"/>
    <property type="match status" value="1"/>
</dbReference>
<sequence length="66" mass="7470">GSLVEEKFISEIEWPKDCLLVSIKRGEKEIIPRGSVKLISGDYIVALVNIDKRAFIIEEINKLTLV</sequence>
<dbReference type="Proteomes" id="UP001288944">
    <property type="component" value="Unassembled WGS sequence"/>
</dbReference>
<protein>
    <submittedName>
        <fullName evidence="2">ClC family H(+)/Cl(-) exchange transporter</fullName>
    </submittedName>
</protein>
<accession>A0AAW9KN29</accession>
<dbReference type="GO" id="GO:0006813">
    <property type="term" value="P:potassium ion transport"/>
    <property type="evidence" value="ECO:0007669"/>
    <property type="project" value="InterPro"/>
</dbReference>
<dbReference type="AlphaFoldDB" id="A0AAW9KN29"/>
<dbReference type="SUPFAM" id="SSF116726">
    <property type="entry name" value="TrkA C-terminal domain-like"/>
    <property type="match status" value="1"/>
</dbReference>
<evidence type="ECO:0000259" key="1">
    <source>
        <dbReference type="PROSITE" id="PS51202"/>
    </source>
</evidence>
<dbReference type="GO" id="GO:0008324">
    <property type="term" value="F:monoatomic cation transmembrane transporter activity"/>
    <property type="evidence" value="ECO:0007669"/>
    <property type="project" value="InterPro"/>
</dbReference>
<evidence type="ECO:0000313" key="3">
    <source>
        <dbReference type="Proteomes" id="UP001288944"/>
    </source>
</evidence>
<proteinExistence type="predicted"/>
<dbReference type="InterPro" id="IPR006037">
    <property type="entry name" value="RCK_C"/>
</dbReference>
<feature type="non-terminal residue" evidence="2">
    <location>
        <position position="1"/>
    </location>
</feature>
<dbReference type="PROSITE" id="PS51202">
    <property type="entry name" value="RCK_C"/>
    <property type="match status" value="1"/>
</dbReference>
<organism evidence="2 3">
    <name type="scientific">Clostridium perfringens</name>
    <dbReference type="NCBI Taxonomy" id="1502"/>
    <lineage>
        <taxon>Bacteria</taxon>
        <taxon>Bacillati</taxon>
        <taxon>Bacillota</taxon>
        <taxon>Clostridia</taxon>
        <taxon>Eubacteriales</taxon>
        <taxon>Clostridiaceae</taxon>
        <taxon>Clostridium</taxon>
    </lineage>
</organism>
<gene>
    <name evidence="2" type="ORF">GNF83_20085</name>
</gene>
<comment type="caution">
    <text evidence="2">The sequence shown here is derived from an EMBL/GenBank/DDBJ whole genome shotgun (WGS) entry which is preliminary data.</text>
</comment>